<accession>A0A1X7H1S8</accession>
<dbReference type="SUPFAM" id="SSF51556">
    <property type="entry name" value="Metallo-dependent hydrolases"/>
    <property type="match status" value="1"/>
</dbReference>
<dbReference type="PANTHER" id="PTHR10443:SF12">
    <property type="entry name" value="DIPEPTIDASE"/>
    <property type="match status" value="1"/>
</dbReference>
<reference evidence="3" key="1">
    <citation type="submission" date="2017-04" db="EMBL/GenBank/DDBJ databases">
        <authorList>
            <person name="Varghese N."/>
            <person name="Submissions S."/>
        </authorList>
    </citation>
    <scope>NUCLEOTIDE SEQUENCE [LARGE SCALE GENOMIC DNA]</scope>
    <source>
        <strain evidence="3">Dd16</strain>
    </source>
</reference>
<dbReference type="Proteomes" id="UP000192934">
    <property type="component" value="Chromosome I"/>
</dbReference>
<dbReference type="PROSITE" id="PS51318">
    <property type="entry name" value="TAT"/>
    <property type="match status" value="1"/>
</dbReference>
<evidence type="ECO:0000256" key="1">
    <source>
        <dbReference type="SAM" id="SignalP"/>
    </source>
</evidence>
<dbReference type="InterPro" id="IPR006311">
    <property type="entry name" value="TAT_signal"/>
</dbReference>
<protein>
    <submittedName>
        <fullName evidence="2">Membrane dipeptidase</fullName>
    </submittedName>
</protein>
<dbReference type="InterPro" id="IPR008257">
    <property type="entry name" value="Pept_M19"/>
</dbReference>
<name>A0A1X7H1S8_9SPHN</name>
<dbReference type="PROSITE" id="PS51365">
    <property type="entry name" value="RENAL_DIPEPTIDASE_2"/>
    <property type="match status" value="1"/>
</dbReference>
<keyword evidence="1" id="KW-0732">Signal</keyword>
<evidence type="ECO:0000313" key="3">
    <source>
        <dbReference type="Proteomes" id="UP000192934"/>
    </source>
</evidence>
<dbReference type="PANTHER" id="PTHR10443">
    <property type="entry name" value="MICROSOMAL DIPEPTIDASE"/>
    <property type="match status" value="1"/>
</dbReference>
<dbReference type="InterPro" id="IPR032466">
    <property type="entry name" value="Metal_Hydrolase"/>
</dbReference>
<feature type="signal peptide" evidence="1">
    <location>
        <begin position="1"/>
        <end position="26"/>
    </location>
</feature>
<dbReference type="EMBL" id="LT840185">
    <property type="protein sequence ID" value="SMF78170.1"/>
    <property type="molecule type" value="Genomic_DNA"/>
</dbReference>
<dbReference type="STRING" id="941907.SAMN06295910_2681"/>
<gene>
    <name evidence="2" type="ORF">SAMN06295910_2681</name>
</gene>
<dbReference type="GO" id="GO:0006508">
    <property type="term" value="P:proteolysis"/>
    <property type="evidence" value="ECO:0007669"/>
    <property type="project" value="InterPro"/>
</dbReference>
<sequence length="386" mass="41326">MGQGIDRRLFMAGAAAGLMTAPSALAAAAQPGRRDMLIVNALGGLYNPNPSPGPERGDKAVPGADQIRLSDRVIADARASGMNAVNTTLGYVAGEDEPFEYSVKEIGQWDAAIRSRPKDLMKVLTAADIERARASDRIGLIYGFQNAAMMGDDAARADIFANLGVRIIQLTYNLANQLGDGSMAPANRGLTKFGHEVVERLNLNRVMVDLSHSGQRICLDAARASKQPISINHTGCRALIDLPRNKTDEELRLVASKGGFVGIYFMPFLDANSVAKASDVVAHIDHAVNVCGEDHVGIGTDGGTTAIDDMAAYRKKLLEQNAARQKAGIAATGEKPDTMPFVEDLAGPTQFYKLADLLAAKGYKEARIEKILGTNFLRYARDVWGA</sequence>
<dbReference type="GO" id="GO:0070573">
    <property type="term" value="F:metallodipeptidase activity"/>
    <property type="evidence" value="ECO:0007669"/>
    <property type="project" value="InterPro"/>
</dbReference>
<keyword evidence="3" id="KW-1185">Reference proteome</keyword>
<evidence type="ECO:0000313" key="2">
    <source>
        <dbReference type="EMBL" id="SMF78170.1"/>
    </source>
</evidence>
<organism evidence="2 3">
    <name type="scientific">Allosphingosinicella indica</name>
    <dbReference type="NCBI Taxonomy" id="941907"/>
    <lineage>
        <taxon>Bacteria</taxon>
        <taxon>Pseudomonadati</taxon>
        <taxon>Pseudomonadota</taxon>
        <taxon>Alphaproteobacteria</taxon>
        <taxon>Sphingomonadales</taxon>
        <taxon>Sphingomonadaceae</taxon>
        <taxon>Allosphingosinicella</taxon>
    </lineage>
</organism>
<feature type="chain" id="PRO_5010875382" evidence="1">
    <location>
        <begin position="27"/>
        <end position="386"/>
    </location>
</feature>
<dbReference type="Pfam" id="PF01244">
    <property type="entry name" value="Peptidase_M19"/>
    <property type="match status" value="1"/>
</dbReference>
<proteinExistence type="predicted"/>
<dbReference type="AlphaFoldDB" id="A0A1X7H1S8"/>
<dbReference type="Gene3D" id="3.20.20.140">
    <property type="entry name" value="Metal-dependent hydrolases"/>
    <property type="match status" value="1"/>
</dbReference>